<organism evidence="1 2">
    <name type="scientific">Portunus trituberculatus</name>
    <name type="common">Swimming crab</name>
    <name type="synonym">Neptunus trituberculatus</name>
    <dbReference type="NCBI Taxonomy" id="210409"/>
    <lineage>
        <taxon>Eukaryota</taxon>
        <taxon>Metazoa</taxon>
        <taxon>Ecdysozoa</taxon>
        <taxon>Arthropoda</taxon>
        <taxon>Crustacea</taxon>
        <taxon>Multicrustacea</taxon>
        <taxon>Malacostraca</taxon>
        <taxon>Eumalacostraca</taxon>
        <taxon>Eucarida</taxon>
        <taxon>Decapoda</taxon>
        <taxon>Pleocyemata</taxon>
        <taxon>Brachyura</taxon>
        <taxon>Eubrachyura</taxon>
        <taxon>Portunoidea</taxon>
        <taxon>Portunidae</taxon>
        <taxon>Portuninae</taxon>
        <taxon>Portunus</taxon>
    </lineage>
</organism>
<dbReference type="AlphaFoldDB" id="A0A5B7CJW0"/>
<comment type="caution">
    <text evidence="1">The sequence shown here is derived from an EMBL/GenBank/DDBJ whole genome shotgun (WGS) entry which is preliminary data.</text>
</comment>
<protein>
    <submittedName>
        <fullName evidence="1">Uncharacterized protein</fullName>
    </submittedName>
</protein>
<reference evidence="1 2" key="1">
    <citation type="submission" date="2019-05" db="EMBL/GenBank/DDBJ databases">
        <title>Another draft genome of Portunus trituberculatus and its Hox gene families provides insights of decapod evolution.</title>
        <authorList>
            <person name="Jeong J.-H."/>
            <person name="Song I."/>
            <person name="Kim S."/>
            <person name="Choi T."/>
            <person name="Kim D."/>
            <person name="Ryu S."/>
            <person name="Kim W."/>
        </authorList>
    </citation>
    <scope>NUCLEOTIDE SEQUENCE [LARGE SCALE GENOMIC DNA]</scope>
    <source>
        <tissue evidence="1">Muscle</tissue>
    </source>
</reference>
<gene>
    <name evidence="1" type="ORF">E2C01_002514</name>
</gene>
<dbReference type="EMBL" id="VSRR010000091">
    <property type="protein sequence ID" value="MPC09897.1"/>
    <property type="molecule type" value="Genomic_DNA"/>
</dbReference>
<accession>A0A5B7CJW0</accession>
<dbReference type="Proteomes" id="UP000324222">
    <property type="component" value="Unassembled WGS sequence"/>
</dbReference>
<proteinExistence type="predicted"/>
<evidence type="ECO:0000313" key="1">
    <source>
        <dbReference type="EMBL" id="MPC09897.1"/>
    </source>
</evidence>
<evidence type="ECO:0000313" key="2">
    <source>
        <dbReference type="Proteomes" id="UP000324222"/>
    </source>
</evidence>
<sequence length="94" mass="10721">MTLCQGDNILTWTRWESPTYTYHLRKHGATECYKLMTLAISQVQNPFIACGMLHCKAGPYYSLSNLKWFLGLDLNGVPGNAWLSDLEENHELSL</sequence>
<keyword evidence="2" id="KW-1185">Reference proteome</keyword>
<name>A0A5B7CJW0_PORTR</name>